<evidence type="ECO:0000256" key="3">
    <source>
        <dbReference type="ARBA" id="ARBA00022490"/>
    </source>
</evidence>
<accession>A0A0G4F9N7</accession>
<feature type="compositionally biased region" description="Gly residues" evidence="5">
    <location>
        <begin position="369"/>
        <end position="384"/>
    </location>
</feature>
<dbReference type="Pfam" id="PF10248">
    <property type="entry name" value="Mlf1IP"/>
    <property type="match status" value="1"/>
</dbReference>
<reference evidence="6" key="1">
    <citation type="submission" date="2014-11" db="EMBL/GenBank/DDBJ databases">
        <authorList>
            <person name="Otto D Thomas"/>
            <person name="Naeem Raeece"/>
        </authorList>
    </citation>
    <scope>NUCLEOTIDE SEQUENCE</scope>
</reference>
<name>A0A0G4F9N7_9ALVE</name>
<evidence type="ECO:0000256" key="1">
    <source>
        <dbReference type="ARBA" id="ARBA00004496"/>
    </source>
</evidence>
<proteinExistence type="inferred from homology"/>
<evidence type="ECO:0000256" key="4">
    <source>
        <dbReference type="ARBA" id="ARBA00022553"/>
    </source>
</evidence>
<evidence type="ECO:0008006" key="7">
    <source>
        <dbReference type="Google" id="ProtNLM"/>
    </source>
</evidence>
<dbReference type="EMBL" id="CDMZ01000204">
    <property type="protein sequence ID" value="CEM09089.1"/>
    <property type="molecule type" value="Genomic_DNA"/>
</dbReference>
<feature type="compositionally biased region" description="Polar residues" evidence="5">
    <location>
        <begin position="285"/>
        <end position="321"/>
    </location>
</feature>
<evidence type="ECO:0000256" key="2">
    <source>
        <dbReference type="ARBA" id="ARBA00008332"/>
    </source>
</evidence>
<evidence type="ECO:0000313" key="6">
    <source>
        <dbReference type="EMBL" id="CEM09089.1"/>
    </source>
</evidence>
<feature type="compositionally biased region" description="Basic and acidic residues" evidence="5">
    <location>
        <begin position="55"/>
        <end position="66"/>
    </location>
</feature>
<feature type="region of interest" description="Disordered" evidence="5">
    <location>
        <begin position="259"/>
        <end position="399"/>
    </location>
</feature>
<comment type="subcellular location">
    <subcellularLocation>
        <location evidence="1">Cytoplasm</location>
    </subcellularLocation>
</comment>
<keyword evidence="4" id="KW-0597">Phosphoprotein</keyword>
<dbReference type="VEuPathDB" id="CryptoDB:Cvel_15794"/>
<gene>
    <name evidence="6" type="ORF">Cvel_15794</name>
</gene>
<dbReference type="InterPro" id="IPR019376">
    <property type="entry name" value="Myeloid_leukemia_factor"/>
</dbReference>
<feature type="region of interest" description="Disordered" evidence="5">
    <location>
        <begin position="121"/>
        <end position="144"/>
    </location>
</feature>
<feature type="region of interest" description="Disordered" evidence="5">
    <location>
        <begin position="45"/>
        <end position="69"/>
    </location>
</feature>
<dbReference type="GO" id="GO:0005737">
    <property type="term" value="C:cytoplasm"/>
    <property type="evidence" value="ECO:0007669"/>
    <property type="project" value="UniProtKB-SubCell"/>
</dbReference>
<protein>
    <recommendedName>
        <fullName evidence="7">Myeloid leukemia factor</fullName>
    </recommendedName>
</protein>
<evidence type="ECO:0000256" key="5">
    <source>
        <dbReference type="SAM" id="MobiDB-lite"/>
    </source>
</evidence>
<organism evidence="6">
    <name type="scientific">Chromera velia CCMP2878</name>
    <dbReference type="NCBI Taxonomy" id="1169474"/>
    <lineage>
        <taxon>Eukaryota</taxon>
        <taxon>Sar</taxon>
        <taxon>Alveolata</taxon>
        <taxon>Colpodellida</taxon>
        <taxon>Chromeraceae</taxon>
        <taxon>Chromera</taxon>
    </lineage>
</organism>
<dbReference type="AlphaFoldDB" id="A0A0G4F9N7"/>
<sequence length="399" mass="42400">MQSESPFESMDRAMTEMMARHSTLMESFGNPLSTSPLQMMTALPGRLGGSSLPRTDPRGVRERDSTHAQARPSLGMAAFPFTSDLMSLSGGGFGSMQGGGRERERRTSIDDLMRSFGDPTATFSGLFDGGSTGGRGQKDAIGKLPVGPSGQYSCSMMSMASCVGPDGKPKVEKFAQSSVGNLQQRAYETQQAYTNTGTGVDRMALERGVGERARKVIRERNRNTGDEKEHRLFKGLDETAAADFDSKFSTIRGTLPRHTLQDAAGLPSGGSLSHSIRRPSLNDYGHSQVSQSRRPSLPPSVQQSGRQTPNHAPHPFQNSHRNPPLGSGGFGENSRKTPQGIGSPSLPSHHLQQQQSYPRGGSRTPAGSVGAGRFVGGRGGGGGDTQAVLKGALQGEGRR</sequence>
<feature type="compositionally biased region" description="Low complexity" evidence="5">
    <location>
        <begin position="343"/>
        <end position="356"/>
    </location>
</feature>
<comment type="similarity">
    <text evidence="2">Belongs to the MLF family.</text>
</comment>
<keyword evidence="3" id="KW-0963">Cytoplasm</keyword>